<comment type="catalytic activity">
    <reaction evidence="1">
        <text>ATP + protein L-histidine = ADP + protein N-phospho-L-histidine.</text>
        <dbReference type="EC" id="2.7.13.3"/>
    </reaction>
</comment>
<dbReference type="Pfam" id="PF00512">
    <property type="entry name" value="HisKA"/>
    <property type="match status" value="1"/>
</dbReference>
<keyword evidence="12" id="KW-1133">Transmembrane helix</keyword>
<evidence type="ECO:0000259" key="14">
    <source>
        <dbReference type="PROSITE" id="PS50110"/>
    </source>
</evidence>
<gene>
    <name evidence="15" type="ORF">E4656_16240</name>
</gene>
<feature type="domain" description="Response regulatory" evidence="14">
    <location>
        <begin position="486"/>
        <end position="606"/>
    </location>
</feature>
<reference evidence="15 16" key="1">
    <citation type="submission" date="2019-04" db="EMBL/GenBank/DDBJ databases">
        <title>Natronospirillum operosus gen. nov., sp. nov., a haloalkaliphilic satellite isolated from decaying biomass of laboratory culture of cyanobacterium Geitlerinema sp. and proposal of Natronospirillaceae fam. nov. and Saccharospirillaceae fam. nov.</title>
        <authorList>
            <person name="Kevbrin V."/>
            <person name="Boltyanskaya Y."/>
            <person name="Koziaeva V."/>
            <person name="Grouzdev D.S."/>
            <person name="Park M."/>
            <person name="Cho J."/>
        </authorList>
    </citation>
    <scope>NUCLEOTIDE SEQUENCE [LARGE SCALE GENOMIC DNA]</scope>
    <source>
        <strain evidence="15 16">G-116</strain>
    </source>
</reference>
<dbReference type="CDD" id="cd17546">
    <property type="entry name" value="REC_hyHK_CKI1_RcsC-like"/>
    <property type="match status" value="1"/>
</dbReference>
<dbReference type="Gene3D" id="1.10.287.130">
    <property type="match status" value="1"/>
</dbReference>
<organism evidence="15 16">
    <name type="scientific">Natronospirillum operosum</name>
    <dbReference type="NCBI Taxonomy" id="2759953"/>
    <lineage>
        <taxon>Bacteria</taxon>
        <taxon>Pseudomonadati</taxon>
        <taxon>Pseudomonadota</taxon>
        <taxon>Gammaproteobacteria</taxon>
        <taxon>Oceanospirillales</taxon>
        <taxon>Natronospirillaceae</taxon>
        <taxon>Natronospirillum</taxon>
    </lineage>
</organism>
<keyword evidence="7" id="KW-0067">ATP-binding</keyword>
<keyword evidence="4" id="KW-0808">Transferase</keyword>
<dbReference type="CDD" id="cd16922">
    <property type="entry name" value="HATPase_EvgS-ArcB-TorS-like"/>
    <property type="match status" value="1"/>
</dbReference>
<dbReference type="EMBL" id="SRMF01000009">
    <property type="protein sequence ID" value="TGG91270.1"/>
    <property type="molecule type" value="Genomic_DNA"/>
</dbReference>
<dbReference type="Proteomes" id="UP000297475">
    <property type="component" value="Unassembled WGS sequence"/>
</dbReference>
<keyword evidence="3 11" id="KW-0597">Phosphoprotein</keyword>
<feature type="transmembrane region" description="Helical" evidence="12">
    <location>
        <begin position="193"/>
        <end position="215"/>
    </location>
</feature>
<dbReference type="FunFam" id="3.30.565.10:FF:000010">
    <property type="entry name" value="Sensor histidine kinase RcsC"/>
    <property type="match status" value="1"/>
</dbReference>
<evidence type="ECO:0000256" key="4">
    <source>
        <dbReference type="ARBA" id="ARBA00022679"/>
    </source>
</evidence>
<dbReference type="FunFam" id="1.10.287.130:FF:000002">
    <property type="entry name" value="Two-component osmosensing histidine kinase"/>
    <property type="match status" value="1"/>
</dbReference>
<protein>
    <recommendedName>
        <fullName evidence="10">Sensory/regulatory protein RpfC</fullName>
        <ecNumber evidence="2">2.7.13.3</ecNumber>
    </recommendedName>
</protein>
<evidence type="ECO:0000313" key="15">
    <source>
        <dbReference type="EMBL" id="TGG91270.1"/>
    </source>
</evidence>
<evidence type="ECO:0000259" key="13">
    <source>
        <dbReference type="PROSITE" id="PS50109"/>
    </source>
</evidence>
<dbReference type="GO" id="GO:0005524">
    <property type="term" value="F:ATP binding"/>
    <property type="evidence" value="ECO:0007669"/>
    <property type="project" value="UniProtKB-KW"/>
</dbReference>
<feature type="transmembrane region" description="Helical" evidence="12">
    <location>
        <begin position="28"/>
        <end position="46"/>
    </location>
</feature>
<dbReference type="Gene3D" id="3.40.50.2300">
    <property type="match status" value="1"/>
</dbReference>
<evidence type="ECO:0000256" key="5">
    <source>
        <dbReference type="ARBA" id="ARBA00022741"/>
    </source>
</evidence>
<dbReference type="InterPro" id="IPR005467">
    <property type="entry name" value="His_kinase_dom"/>
</dbReference>
<dbReference type="CDD" id="cd00082">
    <property type="entry name" value="HisKA"/>
    <property type="match status" value="1"/>
</dbReference>
<dbReference type="Pfam" id="PF02518">
    <property type="entry name" value="HATPase_c"/>
    <property type="match status" value="1"/>
</dbReference>
<keyword evidence="6" id="KW-0418">Kinase</keyword>
<name>A0A4Z0W740_9GAMM</name>
<comment type="caution">
    <text evidence="15">The sequence shown here is derived from an EMBL/GenBank/DDBJ whole genome shotgun (WGS) entry which is preliminary data.</text>
</comment>
<sequence length="616" mass="69902">MAAEDHRNQPLKQPQVTPTPINWRSLRFISLVTISTLLVLMIAFTLHSVRQEIITLGASGEDELSWNVSRLELENQRLINALSLYIAEPTADRRREVDLRLDILLHRVTLVRGLTRYQLPTVTLDRLHAAMTELEAELSDIEPELLTMDQASARLAVERFRRLEAELFELSQTYIFTSTDLSNQALETLQNNYRWILVLLIIGAILILMYTSFILHEVRRSRRLREIAESANEAKSRFLANMSHEMRTPLNGIIGLTELLQDTQLELQQQRYLQTLEQTADNLLKQISDVLDLSKIEAEQFEFEEEDYDLWAALGDTRSLVVAMLRQRQNRHTEFELEMDDGIPRYVRGDWHRLRQIVLNLLSNSVKFTERGRITLRARAGERQHDRFQLIIEVEDTGVGIDEAFMPQLFSEFSQADVSTTRQYGGTGLGLALSRHLARLMDGDLVACSTPGEGTTFTLTAWLSLGRSPLAIPPEPEAQVELKGCRVLVAEDNTVNQMVVRKMLESLSAEVTVASDGARALDMITSHGPFDVILMDIHMPGMDGFVATDRIRKLEQQQNWQRQYIVAVTANALAGDRHRCIAAGMDDYLAKPFKVAELRSTLENRNSVAGQSDPSA</sequence>
<dbReference type="AlphaFoldDB" id="A0A4Z0W740"/>
<feature type="domain" description="Histidine kinase" evidence="13">
    <location>
        <begin position="241"/>
        <end position="465"/>
    </location>
</feature>
<keyword evidence="5" id="KW-0547">Nucleotide-binding</keyword>
<dbReference type="PROSITE" id="PS50110">
    <property type="entry name" value="RESPONSE_REGULATORY"/>
    <property type="match status" value="1"/>
</dbReference>
<keyword evidence="16" id="KW-1185">Reference proteome</keyword>
<dbReference type="InterPro" id="IPR003661">
    <property type="entry name" value="HisK_dim/P_dom"/>
</dbReference>
<dbReference type="InterPro" id="IPR036890">
    <property type="entry name" value="HATPase_C_sf"/>
</dbReference>
<evidence type="ECO:0000256" key="11">
    <source>
        <dbReference type="PROSITE-ProRule" id="PRU00169"/>
    </source>
</evidence>
<dbReference type="SMART" id="SM00448">
    <property type="entry name" value="REC"/>
    <property type="match status" value="1"/>
</dbReference>
<evidence type="ECO:0000256" key="7">
    <source>
        <dbReference type="ARBA" id="ARBA00022840"/>
    </source>
</evidence>
<dbReference type="InterPro" id="IPR004358">
    <property type="entry name" value="Sig_transdc_His_kin-like_C"/>
</dbReference>
<dbReference type="PANTHER" id="PTHR45339">
    <property type="entry name" value="HYBRID SIGNAL TRANSDUCTION HISTIDINE KINASE J"/>
    <property type="match status" value="1"/>
</dbReference>
<dbReference type="Gene3D" id="3.30.565.10">
    <property type="entry name" value="Histidine kinase-like ATPase, C-terminal domain"/>
    <property type="match status" value="1"/>
</dbReference>
<evidence type="ECO:0000256" key="8">
    <source>
        <dbReference type="ARBA" id="ARBA00023012"/>
    </source>
</evidence>
<dbReference type="InterPro" id="IPR036097">
    <property type="entry name" value="HisK_dim/P_sf"/>
</dbReference>
<dbReference type="EC" id="2.7.13.3" evidence="2"/>
<dbReference type="SUPFAM" id="SSF52172">
    <property type="entry name" value="CheY-like"/>
    <property type="match status" value="1"/>
</dbReference>
<evidence type="ECO:0000256" key="3">
    <source>
        <dbReference type="ARBA" id="ARBA00022553"/>
    </source>
</evidence>
<dbReference type="PANTHER" id="PTHR45339:SF1">
    <property type="entry name" value="HYBRID SIGNAL TRANSDUCTION HISTIDINE KINASE J"/>
    <property type="match status" value="1"/>
</dbReference>
<dbReference type="SMART" id="SM00388">
    <property type="entry name" value="HisKA"/>
    <property type="match status" value="1"/>
</dbReference>
<evidence type="ECO:0000256" key="2">
    <source>
        <dbReference type="ARBA" id="ARBA00012438"/>
    </source>
</evidence>
<evidence type="ECO:0000256" key="1">
    <source>
        <dbReference type="ARBA" id="ARBA00000085"/>
    </source>
</evidence>
<evidence type="ECO:0000256" key="6">
    <source>
        <dbReference type="ARBA" id="ARBA00022777"/>
    </source>
</evidence>
<dbReference type="InterPro" id="IPR011006">
    <property type="entry name" value="CheY-like_superfamily"/>
</dbReference>
<comment type="subunit">
    <text evidence="9">At low DSF concentrations, interacts with RpfF.</text>
</comment>
<accession>A0A4Z0W740</accession>
<dbReference type="SMART" id="SM00387">
    <property type="entry name" value="HATPase_c"/>
    <property type="match status" value="1"/>
</dbReference>
<evidence type="ECO:0000256" key="12">
    <source>
        <dbReference type="SAM" id="Phobius"/>
    </source>
</evidence>
<dbReference type="InterPro" id="IPR003594">
    <property type="entry name" value="HATPase_dom"/>
</dbReference>
<evidence type="ECO:0000256" key="9">
    <source>
        <dbReference type="ARBA" id="ARBA00064003"/>
    </source>
</evidence>
<dbReference type="InterPro" id="IPR001789">
    <property type="entry name" value="Sig_transdc_resp-reg_receiver"/>
</dbReference>
<dbReference type="SUPFAM" id="SSF47384">
    <property type="entry name" value="Homodimeric domain of signal transducing histidine kinase"/>
    <property type="match status" value="1"/>
</dbReference>
<dbReference type="PRINTS" id="PR00344">
    <property type="entry name" value="BCTRLSENSOR"/>
</dbReference>
<feature type="modified residue" description="4-aspartylphosphate" evidence="11">
    <location>
        <position position="536"/>
    </location>
</feature>
<evidence type="ECO:0000256" key="10">
    <source>
        <dbReference type="ARBA" id="ARBA00068150"/>
    </source>
</evidence>
<keyword evidence="8" id="KW-0902">Two-component regulatory system</keyword>
<dbReference type="GO" id="GO:0000155">
    <property type="term" value="F:phosphorelay sensor kinase activity"/>
    <property type="evidence" value="ECO:0007669"/>
    <property type="project" value="InterPro"/>
</dbReference>
<proteinExistence type="predicted"/>
<keyword evidence="12" id="KW-0472">Membrane</keyword>
<keyword evidence="12" id="KW-0812">Transmembrane</keyword>
<dbReference type="SUPFAM" id="SSF55874">
    <property type="entry name" value="ATPase domain of HSP90 chaperone/DNA topoisomerase II/histidine kinase"/>
    <property type="match status" value="1"/>
</dbReference>
<dbReference type="PROSITE" id="PS50109">
    <property type="entry name" value="HIS_KIN"/>
    <property type="match status" value="1"/>
</dbReference>
<evidence type="ECO:0000313" key="16">
    <source>
        <dbReference type="Proteomes" id="UP000297475"/>
    </source>
</evidence>
<dbReference type="OrthoDB" id="6724607at2"/>
<dbReference type="Pfam" id="PF00072">
    <property type="entry name" value="Response_reg"/>
    <property type="match status" value="1"/>
</dbReference>
<dbReference type="RefSeq" id="WP_135484363.1">
    <property type="nucleotide sequence ID" value="NZ_SRMF01000009.1"/>
</dbReference>